<dbReference type="PANTHER" id="PTHR31171">
    <property type="entry name" value="LY6/PLAUR DOMAIN-CONTAINING PROTEIN 6"/>
    <property type="match status" value="1"/>
</dbReference>
<evidence type="ECO:0000256" key="3">
    <source>
        <dbReference type="ARBA" id="ARBA00022622"/>
    </source>
</evidence>
<evidence type="ECO:0000256" key="1">
    <source>
        <dbReference type="ARBA" id="ARBA00004609"/>
    </source>
</evidence>
<keyword evidence="11" id="KW-1185">Reference proteome</keyword>
<evidence type="ECO:0000313" key="10">
    <source>
        <dbReference type="Ensembl" id="ENSDCDP00010030670.1"/>
    </source>
</evidence>
<keyword evidence="7" id="KW-0325">Glycoprotein</keyword>
<dbReference type="GO" id="GO:0090263">
    <property type="term" value="P:positive regulation of canonical Wnt signaling pathway"/>
    <property type="evidence" value="ECO:0007669"/>
    <property type="project" value="TreeGrafter"/>
</dbReference>
<feature type="chain" id="PRO_5044219580" description="Ly6/PLAUR domain-containing protein 6" evidence="9">
    <location>
        <begin position="26"/>
        <end position="171"/>
    </location>
</feature>
<dbReference type="Proteomes" id="UP000694580">
    <property type="component" value="Chromosome 5"/>
</dbReference>
<evidence type="ECO:0000256" key="8">
    <source>
        <dbReference type="ARBA" id="ARBA00023288"/>
    </source>
</evidence>
<dbReference type="InterPro" id="IPR039457">
    <property type="entry name" value="LYPD6-like"/>
</dbReference>
<dbReference type="Gene3D" id="2.10.60.10">
    <property type="entry name" value="CD59"/>
    <property type="match status" value="1"/>
</dbReference>
<dbReference type="AlphaFoldDB" id="A0AAY4CBV2"/>
<protein>
    <recommendedName>
        <fullName evidence="12">Ly6/PLAUR domain-containing protein 6</fullName>
    </recommendedName>
</protein>
<keyword evidence="4 9" id="KW-0732">Signal</keyword>
<keyword evidence="6" id="KW-1015">Disulfide bond</keyword>
<evidence type="ECO:0000256" key="5">
    <source>
        <dbReference type="ARBA" id="ARBA00023136"/>
    </source>
</evidence>
<evidence type="ECO:0000256" key="7">
    <source>
        <dbReference type="ARBA" id="ARBA00023180"/>
    </source>
</evidence>
<keyword evidence="2" id="KW-1003">Cell membrane</keyword>
<reference evidence="10" key="2">
    <citation type="submission" date="2025-08" db="UniProtKB">
        <authorList>
            <consortium name="Ensembl"/>
        </authorList>
    </citation>
    <scope>IDENTIFICATION</scope>
</reference>
<dbReference type="Ensembl" id="ENSDCDT00010038054.1">
    <property type="protein sequence ID" value="ENSDCDP00010030670.1"/>
    <property type="gene ID" value="ENSDCDG00010019651.1"/>
</dbReference>
<dbReference type="GO" id="GO:0030550">
    <property type="term" value="F:acetylcholine receptor inhibitor activity"/>
    <property type="evidence" value="ECO:0007669"/>
    <property type="project" value="TreeGrafter"/>
</dbReference>
<evidence type="ECO:0008006" key="12">
    <source>
        <dbReference type="Google" id="ProtNLM"/>
    </source>
</evidence>
<dbReference type="InterPro" id="IPR045860">
    <property type="entry name" value="Snake_toxin-like_sf"/>
</dbReference>
<dbReference type="GO" id="GO:0005886">
    <property type="term" value="C:plasma membrane"/>
    <property type="evidence" value="ECO:0007669"/>
    <property type="project" value="UniProtKB-SubCell"/>
</dbReference>
<dbReference type="CDD" id="cd23625">
    <property type="entry name" value="TFP_LU_ECD_LYPD6"/>
    <property type="match status" value="1"/>
</dbReference>
<name>A0AAY4CBV2_9TELE</name>
<reference evidence="10" key="3">
    <citation type="submission" date="2025-09" db="UniProtKB">
        <authorList>
            <consortium name="Ensembl"/>
        </authorList>
    </citation>
    <scope>IDENTIFICATION</scope>
</reference>
<dbReference type="PANTHER" id="PTHR31171:SF0">
    <property type="entry name" value="LY6_PLAUR DOMAIN-CONTAINING PROTEIN 6"/>
    <property type="match status" value="1"/>
</dbReference>
<dbReference type="FunFam" id="2.10.60.10:FF:000004">
    <property type="entry name" value="Ly6/PLAUR domain-containing protein 6"/>
    <property type="match status" value="1"/>
</dbReference>
<dbReference type="RefSeq" id="XP_028837487.1">
    <property type="nucleotide sequence ID" value="XM_028981654.1"/>
</dbReference>
<dbReference type="GeneTree" id="ENSGT00390000000220"/>
<organism evidence="10 11">
    <name type="scientific">Denticeps clupeoides</name>
    <name type="common">denticle herring</name>
    <dbReference type="NCBI Taxonomy" id="299321"/>
    <lineage>
        <taxon>Eukaryota</taxon>
        <taxon>Metazoa</taxon>
        <taxon>Chordata</taxon>
        <taxon>Craniata</taxon>
        <taxon>Vertebrata</taxon>
        <taxon>Euteleostomi</taxon>
        <taxon>Actinopterygii</taxon>
        <taxon>Neopterygii</taxon>
        <taxon>Teleostei</taxon>
        <taxon>Clupei</taxon>
        <taxon>Clupeiformes</taxon>
        <taxon>Denticipitoidei</taxon>
        <taxon>Denticipitidae</taxon>
        <taxon>Denticeps</taxon>
    </lineage>
</organism>
<evidence type="ECO:0000313" key="11">
    <source>
        <dbReference type="Proteomes" id="UP000694580"/>
    </source>
</evidence>
<proteinExistence type="predicted"/>
<sequence length="171" mass="19282">MDPWPRVAWVLLLTLISDWLDTALSRDFTVKDIIYLHTSTTPYPGSFKCFTCEEAADNYDCNRWAPDVYCPHETRYCYTHHTMSPAGDSVSVTKRCVALEACLSTGCTEAGHEGYRVCTSCCEGNICNLPVPKNESTAIFSTVTPLNSTCSLTQVWMPRFTIIFIMLYSYI</sequence>
<evidence type="ECO:0000256" key="9">
    <source>
        <dbReference type="SAM" id="SignalP"/>
    </source>
</evidence>
<keyword evidence="8" id="KW-0449">Lipoprotein</keyword>
<gene>
    <name evidence="10" type="primary">LYPD6</name>
</gene>
<accession>A0AAY4CBV2</accession>
<dbReference type="RefSeq" id="XP_028837485.1">
    <property type="nucleotide sequence ID" value="XM_028981652.1"/>
</dbReference>
<feature type="signal peptide" evidence="9">
    <location>
        <begin position="1"/>
        <end position="25"/>
    </location>
</feature>
<comment type="subcellular location">
    <subcellularLocation>
        <location evidence="1">Cell membrane</location>
        <topology evidence="1">Lipid-anchor</topology>
        <topology evidence="1">GPI-anchor</topology>
    </subcellularLocation>
</comment>
<dbReference type="SUPFAM" id="SSF57302">
    <property type="entry name" value="Snake toxin-like"/>
    <property type="match status" value="1"/>
</dbReference>
<keyword evidence="5" id="KW-0472">Membrane</keyword>
<dbReference type="GeneID" id="114791110"/>
<reference evidence="10 11" key="1">
    <citation type="submission" date="2020-06" db="EMBL/GenBank/DDBJ databases">
        <authorList>
            <consortium name="Wellcome Sanger Institute Data Sharing"/>
        </authorList>
    </citation>
    <scope>NUCLEOTIDE SEQUENCE [LARGE SCALE GENOMIC DNA]</scope>
</reference>
<evidence type="ECO:0000256" key="4">
    <source>
        <dbReference type="ARBA" id="ARBA00022729"/>
    </source>
</evidence>
<dbReference type="GO" id="GO:0098552">
    <property type="term" value="C:side of membrane"/>
    <property type="evidence" value="ECO:0007669"/>
    <property type="project" value="UniProtKB-KW"/>
</dbReference>
<dbReference type="Pfam" id="PF16975">
    <property type="entry name" value="UPAR_LY6_2"/>
    <property type="match status" value="1"/>
</dbReference>
<evidence type="ECO:0000256" key="6">
    <source>
        <dbReference type="ARBA" id="ARBA00023157"/>
    </source>
</evidence>
<evidence type="ECO:0000256" key="2">
    <source>
        <dbReference type="ARBA" id="ARBA00022475"/>
    </source>
</evidence>
<keyword evidence="3" id="KW-0336">GPI-anchor</keyword>